<keyword evidence="3 9" id="KW-0808">Transferase</keyword>
<evidence type="ECO:0000259" key="11">
    <source>
        <dbReference type="Pfam" id="PF08545"/>
    </source>
</evidence>
<keyword evidence="6 9" id="KW-0275">Fatty acid biosynthesis</keyword>
<dbReference type="InterPro" id="IPR016039">
    <property type="entry name" value="Thiolase-like"/>
</dbReference>
<keyword evidence="7 9" id="KW-0511">Multifunctional enzyme</keyword>
<comment type="subunit">
    <text evidence="9">Homodimer.</text>
</comment>
<dbReference type="Pfam" id="PF08545">
    <property type="entry name" value="ACP_syn_III"/>
    <property type="match status" value="1"/>
</dbReference>
<accession>A0ABR7FZV3</accession>
<evidence type="ECO:0000313" key="12">
    <source>
        <dbReference type="EMBL" id="MBC5680726.1"/>
    </source>
</evidence>
<feature type="active site" evidence="9">
    <location>
        <position position="235"/>
    </location>
</feature>
<evidence type="ECO:0000256" key="2">
    <source>
        <dbReference type="ARBA" id="ARBA00022516"/>
    </source>
</evidence>
<evidence type="ECO:0000256" key="4">
    <source>
        <dbReference type="ARBA" id="ARBA00022832"/>
    </source>
</evidence>
<comment type="catalytic activity">
    <reaction evidence="9">
        <text>malonyl-[ACP] + acetyl-CoA + H(+) = 3-oxobutanoyl-[ACP] + CO2 + CoA</text>
        <dbReference type="Rhea" id="RHEA:12080"/>
        <dbReference type="Rhea" id="RHEA-COMP:9623"/>
        <dbReference type="Rhea" id="RHEA-COMP:9625"/>
        <dbReference type="ChEBI" id="CHEBI:15378"/>
        <dbReference type="ChEBI" id="CHEBI:16526"/>
        <dbReference type="ChEBI" id="CHEBI:57287"/>
        <dbReference type="ChEBI" id="CHEBI:57288"/>
        <dbReference type="ChEBI" id="CHEBI:78449"/>
        <dbReference type="ChEBI" id="CHEBI:78450"/>
        <dbReference type="EC" id="2.3.1.180"/>
    </reaction>
</comment>
<dbReference type="EC" id="2.3.1.180" evidence="9"/>
<dbReference type="PANTHER" id="PTHR43091">
    <property type="entry name" value="3-OXOACYL-[ACYL-CARRIER-PROTEIN] SYNTHASE"/>
    <property type="match status" value="1"/>
</dbReference>
<name>A0ABR7FZV3_9FIRM</name>
<proteinExistence type="inferred from homology"/>
<keyword evidence="8 9" id="KW-0012">Acyltransferase</keyword>
<comment type="caution">
    <text evidence="12">The sequence shown here is derived from an EMBL/GenBank/DDBJ whole genome shotgun (WGS) entry which is preliminary data.</text>
</comment>
<dbReference type="RefSeq" id="WP_186836702.1">
    <property type="nucleotide sequence ID" value="NZ_JACOPD010000004.1"/>
</dbReference>
<keyword evidence="2 9" id="KW-0444">Lipid biosynthesis</keyword>
<feature type="domain" description="Beta-ketoacyl-[acyl-carrier-protein] synthase III C-terminal" evidence="10">
    <location>
        <begin position="219"/>
        <end position="308"/>
    </location>
</feature>
<evidence type="ECO:0000256" key="1">
    <source>
        <dbReference type="ARBA" id="ARBA00008642"/>
    </source>
</evidence>
<dbReference type="InterPro" id="IPR013751">
    <property type="entry name" value="ACP_syn_III_N"/>
</dbReference>
<evidence type="ECO:0000256" key="3">
    <source>
        <dbReference type="ARBA" id="ARBA00022679"/>
    </source>
</evidence>
<evidence type="ECO:0000313" key="13">
    <source>
        <dbReference type="Proteomes" id="UP000628463"/>
    </source>
</evidence>
<evidence type="ECO:0000256" key="8">
    <source>
        <dbReference type="ARBA" id="ARBA00023315"/>
    </source>
</evidence>
<dbReference type="NCBIfam" id="TIGR00747">
    <property type="entry name" value="fabH"/>
    <property type="match status" value="1"/>
</dbReference>
<comment type="function">
    <text evidence="9">Catalyzes the condensation reaction of fatty acid synthesis by the addition to an acyl acceptor of two carbons from malonyl-ACP. Catalyzes the first condensation reaction which initiates fatty acid synthesis and may therefore play a role in governing the total rate of fatty acid production. Possesses both acetoacetyl-ACP synthase and acetyl transacylase activities. Its substrate specificity determines the biosynthesis of branched-chain and/or straight-chain of fatty acids.</text>
</comment>
<dbReference type="InterPro" id="IPR004655">
    <property type="entry name" value="FabH"/>
</dbReference>
<comment type="domain">
    <text evidence="9">The last Arg residue of the ACP-binding site is essential for the weak association between ACP/AcpP and FabH.</text>
</comment>
<feature type="active site" evidence="9">
    <location>
        <position position="111"/>
    </location>
</feature>
<comment type="similarity">
    <text evidence="1 9">Belongs to the thiolase-like superfamily. FabH family.</text>
</comment>
<dbReference type="NCBIfam" id="NF006829">
    <property type="entry name" value="PRK09352.1"/>
    <property type="match status" value="1"/>
</dbReference>
<keyword evidence="4 9" id="KW-0276">Fatty acid metabolism</keyword>
<comment type="subcellular location">
    <subcellularLocation>
        <location evidence="9">Cytoplasm</location>
    </subcellularLocation>
</comment>
<dbReference type="PANTHER" id="PTHR43091:SF1">
    <property type="entry name" value="BETA-KETOACYL-[ACYL-CARRIER-PROTEIN] SYNTHASE III, CHLOROPLASTIC"/>
    <property type="match status" value="1"/>
</dbReference>
<dbReference type="Pfam" id="PF08541">
    <property type="entry name" value="ACP_syn_III_C"/>
    <property type="match status" value="1"/>
</dbReference>
<organism evidence="12 13">
    <name type="scientific">Lachnospira hominis</name>
    <name type="common">ex Liu et al. 2021</name>
    <dbReference type="NCBI Taxonomy" id="2763051"/>
    <lineage>
        <taxon>Bacteria</taxon>
        <taxon>Bacillati</taxon>
        <taxon>Bacillota</taxon>
        <taxon>Clostridia</taxon>
        <taxon>Lachnospirales</taxon>
        <taxon>Lachnospiraceae</taxon>
        <taxon>Lachnospira</taxon>
    </lineage>
</organism>
<reference evidence="12 13" key="1">
    <citation type="submission" date="2020-08" db="EMBL/GenBank/DDBJ databases">
        <title>Genome public.</title>
        <authorList>
            <person name="Liu C."/>
            <person name="Sun Q."/>
        </authorList>
    </citation>
    <scope>NUCLEOTIDE SEQUENCE [LARGE SCALE GENOMIC DNA]</scope>
    <source>
        <strain evidence="12 13">NSJ-43</strain>
    </source>
</reference>
<evidence type="ECO:0000256" key="7">
    <source>
        <dbReference type="ARBA" id="ARBA00023268"/>
    </source>
</evidence>
<evidence type="ECO:0000256" key="5">
    <source>
        <dbReference type="ARBA" id="ARBA00023098"/>
    </source>
</evidence>
<evidence type="ECO:0000256" key="6">
    <source>
        <dbReference type="ARBA" id="ARBA00023160"/>
    </source>
</evidence>
<keyword evidence="5 9" id="KW-0443">Lipid metabolism</keyword>
<feature type="region of interest" description="ACP-binding" evidence="9">
    <location>
        <begin position="236"/>
        <end position="240"/>
    </location>
</feature>
<keyword evidence="9" id="KW-0963">Cytoplasm</keyword>
<dbReference type="EMBL" id="JACOPD010000004">
    <property type="protein sequence ID" value="MBC5680726.1"/>
    <property type="molecule type" value="Genomic_DNA"/>
</dbReference>
<dbReference type="Gene3D" id="3.40.47.10">
    <property type="match status" value="1"/>
</dbReference>
<evidence type="ECO:0000259" key="10">
    <source>
        <dbReference type="Pfam" id="PF08541"/>
    </source>
</evidence>
<sequence>MKATIIGTGSYIPEYILTNQELSTMVETDDEWIVTRTGISERRIQKSGDVADMAVNAALKALDNAGINSEDIDLIIAATSTPDYLFPNCSSIIQKNTCAINAVCFDISAACSGFIMALSAAKAYIEAGMYKKVLIVCSEKMSGITDWKDRSTCILFGDGAGACVVESSEQEGVKSVDLHNEGMLGEVLTAKRNENIVMNGQEVFKFAVKKVPETINTLLKKENTDAEDIKYFILHQANVRIIESVAKRLGIDMNRFPVNLSRYGNTSSASIPILLDELNRENKLQNEDLLVFAGFGAGLNWGSILVKWNCHKS</sequence>
<protein>
    <recommendedName>
        <fullName evidence="9">Beta-ketoacyl-[acyl-carrier-protein] synthase III</fullName>
        <shortName evidence="9">Beta-ketoacyl-ACP synthase III</shortName>
        <shortName evidence="9">KAS III</shortName>
        <ecNumber evidence="9">2.3.1.180</ecNumber>
    </recommendedName>
    <alternativeName>
        <fullName evidence="9">3-oxoacyl-[acyl-carrier-protein] synthase 3</fullName>
    </alternativeName>
    <alternativeName>
        <fullName evidence="9">3-oxoacyl-[acyl-carrier-protein] synthase III</fullName>
    </alternativeName>
</protein>
<dbReference type="InterPro" id="IPR013747">
    <property type="entry name" value="ACP_syn_III_C"/>
</dbReference>
<comment type="pathway">
    <text evidence="9">Lipid metabolism; fatty acid biosynthesis.</text>
</comment>
<feature type="active site" evidence="9">
    <location>
        <position position="265"/>
    </location>
</feature>
<dbReference type="CDD" id="cd00830">
    <property type="entry name" value="KAS_III"/>
    <property type="match status" value="1"/>
</dbReference>
<dbReference type="SUPFAM" id="SSF53901">
    <property type="entry name" value="Thiolase-like"/>
    <property type="match status" value="1"/>
</dbReference>
<evidence type="ECO:0000256" key="9">
    <source>
        <dbReference type="HAMAP-Rule" id="MF_01815"/>
    </source>
</evidence>
<feature type="domain" description="Beta-ketoacyl-[acyl-carrier-protein] synthase III N-terminal" evidence="11">
    <location>
        <begin position="105"/>
        <end position="182"/>
    </location>
</feature>
<keyword evidence="13" id="KW-1185">Reference proteome</keyword>
<gene>
    <name evidence="9" type="primary">fabH</name>
    <name evidence="12" type="ORF">H8S01_07115</name>
</gene>
<dbReference type="HAMAP" id="MF_01815">
    <property type="entry name" value="FabH"/>
    <property type="match status" value="1"/>
</dbReference>
<dbReference type="Proteomes" id="UP000628463">
    <property type="component" value="Unassembled WGS sequence"/>
</dbReference>